<keyword evidence="3" id="KW-0804">Transcription</keyword>
<feature type="domain" description="HTH lacI-type" evidence="4">
    <location>
        <begin position="2"/>
        <end position="56"/>
    </location>
</feature>
<protein>
    <submittedName>
        <fullName evidence="5">LacI family DNA-binding transcriptional regulator</fullName>
    </submittedName>
</protein>
<dbReference type="InterPro" id="IPR000843">
    <property type="entry name" value="HTH_LacI"/>
</dbReference>
<dbReference type="PANTHER" id="PTHR30146">
    <property type="entry name" value="LACI-RELATED TRANSCRIPTIONAL REPRESSOR"/>
    <property type="match status" value="1"/>
</dbReference>
<accession>A0A940WT92</accession>
<name>A0A940WT92_9BACI</name>
<sequence length="329" mass="37248">MATIEDVAKLAGLSRSTVSRVLNNHPYVTDEKKRLVYEAMKQLEYYPNSSAQRLRTQKTDTIAVLVPRLTNPFFPFLIEGLEMIAVKYGFQLLICQTHHDKEKELSFLNLLLTKQVDGLIFTAIENDWATIDSFKTYGPMILCNEYMSEATVPIVRLDQVKGSYLGTRHLIEKGHKEIAYCGGTSSELGIDREQGFRKALAESGLVVNEKWLFRDLYSIECGKTLLRKLVEMDHRPSAIFTGSDEVAAGIIREAKNHKIRIPNELAVIGFDDQPIAELLEPSLTTIRQPTRDMGMKTMELMLAMLANPNMNEARQIIELPIQVISRESV</sequence>
<dbReference type="SUPFAM" id="SSF47413">
    <property type="entry name" value="lambda repressor-like DNA-binding domains"/>
    <property type="match status" value="1"/>
</dbReference>
<dbReference type="Gene3D" id="3.40.50.2300">
    <property type="match status" value="2"/>
</dbReference>
<dbReference type="InterPro" id="IPR046335">
    <property type="entry name" value="LacI/GalR-like_sensor"/>
</dbReference>
<dbReference type="PRINTS" id="PR00036">
    <property type="entry name" value="HTHLACI"/>
</dbReference>
<dbReference type="GO" id="GO:0000976">
    <property type="term" value="F:transcription cis-regulatory region binding"/>
    <property type="evidence" value="ECO:0007669"/>
    <property type="project" value="TreeGrafter"/>
</dbReference>
<evidence type="ECO:0000313" key="6">
    <source>
        <dbReference type="Proteomes" id="UP000678228"/>
    </source>
</evidence>
<dbReference type="CDD" id="cd06286">
    <property type="entry name" value="PBP1_CcpB-like"/>
    <property type="match status" value="1"/>
</dbReference>
<keyword evidence="6" id="KW-1185">Reference proteome</keyword>
<dbReference type="SMART" id="SM00354">
    <property type="entry name" value="HTH_LACI"/>
    <property type="match status" value="1"/>
</dbReference>
<dbReference type="Gene3D" id="1.10.260.40">
    <property type="entry name" value="lambda repressor-like DNA-binding domains"/>
    <property type="match status" value="1"/>
</dbReference>
<evidence type="ECO:0000259" key="4">
    <source>
        <dbReference type="PROSITE" id="PS50932"/>
    </source>
</evidence>
<dbReference type="PANTHER" id="PTHR30146:SF136">
    <property type="entry name" value="NTD BIOSYNTHESIS OPERON REGULATOR NTDR"/>
    <property type="match status" value="1"/>
</dbReference>
<dbReference type="Pfam" id="PF13377">
    <property type="entry name" value="Peripla_BP_3"/>
    <property type="match status" value="1"/>
</dbReference>
<dbReference type="RefSeq" id="WP_210595601.1">
    <property type="nucleotide sequence ID" value="NZ_JAGKSQ010000001.1"/>
</dbReference>
<dbReference type="PROSITE" id="PS50932">
    <property type="entry name" value="HTH_LACI_2"/>
    <property type="match status" value="1"/>
</dbReference>
<keyword evidence="1" id="KW-0805">Transcription regulation</keyword>
<dbReference type="AlphaFoldDB" id="A0A940WT92"/>
<dbReference type="InterPro" id="IPR010982">
    <property type="entry name" value="Lambda_DNA-bd_dom_sf"/>
</dbReference>
<evidence type="ECO:0000256" key="1">
    <source>
        <dbReference type="ARBA" id="ARBA00023015"/>
    </source>
</evidence>
<organism evidence="5 6">
    <name type="scientific">Halalkalibacter suaedae</name>
    <dbReference type="NCBI Taxonomy" id="2822140"/>
    <lineage>
        <taxon>Bacteria</taxon>
        <taxon>Bacillati</taxon>
        <taxon>Bacillota</taxon>
        <taxon>Bacilli</taxon>
        <taxon>Bacillales</taxon>
        <taxon>Bacillaceae</taxon>
        <taxon>Halalkalibacter</taxon>
    </lineage>
</organism>
<comment type="caution">
    <text evidence="5">The sequence shown here is derived from an EMBL/GenBank/DDBJ whole genome shotgun (WGS) entry which is preliminary data.</text>
</comment>
<dbReference type="Pfam" id="PF00356">
    <property type="entry name" value="LacI"/>
    <property type="match status" value="1"/>
</dbReference>
<dbReference type="CDD" id="cd01392">
    <property type="entry name" value="HTH_LacI"/>
    <property type="match status" value="1"/>
</dbReference>
<dbReference type="InterPro" id="IPR028082">
    <property type="entry name" value="Peripla_BP_I"/>
</dbReference>
<proteinExistence type="predicted"/>
<keyword evidence="2 5" id="KW-0238">DNA-binding</keyword>
<evidence type="ECO:0000256" key="2">
    <source>
        <dbReference type="ARBA" id="ARBA00023125"/>
    </source>
</evidence>
<dbReference type="Proteomes" id="UP000678228">
    <property type="component" value="Unassembled WGS sequence"/>
</dbReference>
<dbReference type="GO" id="GO:0003700">
    <property type="term" value="F:DNA-binding transcription factor activity"/>
    <property type="evidence" value="ECO:0007669"/>
    <property type="project" value="TreeGrafter"/>
</dbReference>
<dbReference type="SUPFAM" id="SSF53822">
    <property type="entry name" value="Periplasmic binding protein-like I"/>
    <property type="match status" value="1"/>
</dbReference>
<evidence type="ECO:0000313" key="5">
    <source>
        <dbReference type="EMBL" id="MBP3950017.1"/>
    </source>
</evidence>
<reference evidence="5" key="1">
    <citation type="submission" date="2021-03" db="EMBL/GenBank/DDBJ databases">
        <title>Bacillus suaedae sp. nov., isolated from Suaeda aralocaspica.</title>
        <authorList>
            <person name="Lei R.F.R."/>
        </authorList>
    </citation>
    <scope>NUCLEOTIDE SEQUENCE</scope>
    <source>
        <strain evidence="5">YZJH907-2</strain>
    </source>
</reference>
<evidence type="ECO:0000256" key="3">
    <source>
        <dbReference type="ARBA" id="ARBA00023163"/>
    </source>
</evidence>
<dbReference type="EMBL" id="JAGKSQ010000001">
    <property type="protein sequence ID" value="MBP3950017.1"/>
    <property type="molecule type" value="Genomic_DNA"/>
</dbReference>
<gene>
    <name evidence="5" type="ORF">J7W16_02650</name>
</gene>